<dbReference type="EMBL" id="CAEQ01002823">
    <property type="protein sequence ID" value="CCD17743.1"/>
    <property type="molecule type" value="Genomic_DNA"/>
</dbReference>
<gene>
    <name evidence="12" type="ORF">TCIL3000_0_25260</name>
</gene>
<feature type="region of interest" description="Disordered" evidence="9">
    <location>
        <begin position="317"/>
        <end position="338"/>
    </location>
</feature>
<dbReference type="AlphaFoldDB" id="F9WK81"/>
<keyword evidence="4" id="KW-0336">GPI-anchor</keyword>
<evidence type="ECO:0000256" key="10">
    <source>
        <dbReference type="SAM" id="SignalP"/>
    </source>
</evidence>
<evidence type="ECO:0000256" key="2">
    <source>
        <dbReference type="ARBA" id="ARBA00004609"/>
    </source>
</evidence>
<keyword evidence="7" id="KW-0325">Glycoprotein</keyword>
<evidence type="ECO:0000256" key="5">
    <source>
        <dbReference type="ARBA" id="ARBA00022729"/>
    </source>
</evidence>
<evidence type="ECO:0000256" key="7">
    <source>
        <dbReference type="ARBA" id="ARBA00023180"/>
    </source>
</evidence>
<dbReference type="VEuPathDB" id="TriTrypDB:TcIL3000_0_25260"/>
<keyword evidence="6" id="KW-0472">Membrane</keyword>
<dbReference type="Proteomes" id="UP000000702">
    <property type="component" value="Unassembled WGS sequence"/>
</dbReference>
<dbReference type="GO" id="GO:0005886">
    <property type="term" value="C:plasma membrane"/>
    <property type="evidence" value="ECO:0007669"/>
    <property type="project" value="UniProtKB-SubCell"/>
</dbReference>
<dbReference type="Pfam" id="PF13206">
    <property type="entry name" value="VSG_B"/>
    <property type="match status" value="2"/>
</dbReference>
<keyword evidence="5 10" id="KW-0732">Signal</keyword>
<reference evidence="13" key="1">
    <citation type="submission" date="2011-07" db="EMBL/GenBank/DDBJ databases">
        <title>Divergent evolution of antigenic variation in African trypanosomes.</title>
        <authorList>
            <person name="Jackson A.P."/>
            <person name="Berry A."/>
            <person name="Allison H.C."/>
            <person name="Burton P."/>
            <person name="Anderson J."/>
            <person name="Aslett M."/>
            <person name="Brown R."/>
            <person name="Corton N."/>
            <person name="Harris D."/>
            <person name="Hauser H."/>
            <person name="Gamble J."/>
            <person name="Gilderthorp R."/>
            <person name="McQuillan J."/>
            <person name="Quail M.A."/>
            <person name="Sanders M."/>
            <person name="Van Tonder A."/>
            <person name="Ginger M.L."/>
            <person name="Donelson J.E."/>
            <person name="Field M.C."/>
            <person name="Barry J.D."/>
            <person name="Berriman M."/>
            <person name="Hertz-Fowler C."/>
        </authorList>
    </citation>
    <scope>NUCLEOTIDE SEQUENCE [LARGE SCALE GENOMIC DNA]</scope>
    <source>
        <strain evidence="13">IL3000</strain>
    </source>
</reference>
<evidence type="ECO:0000256" key="6">
    <source>
        <dbReference type="ARBA" id="ARBA00023136"/>
    </source>
</evidence>
<feature type="domain" description="Trypanosome variant surface glycoprotein B-type N-terminal" evidence="11">
    <location>
        <begin position="249"/>
        <end position="397"/>
    </location>
</feature>
<evidence type="ECO:0000256" key="8">
    <source>
        <dbReference type="ARBA" id="ARBA00023288"/>
    </source>
</evidence>
<evidence type="ECO:0000259" key="11">
    <source>
        <dbReference type="Pfam" id="PF13206"/>
    </source>
</evidence>
<evidence type="ECO:0000313" key="13">
    <source>
        <dbReference type="Proteomes" id="UP000000702"/>
    </source>
</evidence>
<comment type="caution">
    <text evidence="12">The sequence shown here is derived from an EMBL/GenBank/DDBJ whole genome shotgun (WGS) entry which is preliminary data.</text>
</comment>
<dbReference type="InterPro" id="IPR025932">
    <property type="entry name" value="Trypano_VSG_B_N_dom"/>
</dbReference>
<name>F9WK81_TRYCI</name>
<feature type="domain" description="Trypanosome variant surface glycoprotein B-type N-terminal" evidence="11">
    <location>
        <begin position="91"/>
        <end position="214"/>
    </location>
</feature>
<keyword evidence="13" id="KW-1185">Reference proteome</keyword>
<evidence type="ECO:0000256" key="9">
    <source>
        <dbReference type="SAM" id="MobiDB-lite"/>
    </source>
</evidence>
<evidence type="ECO:0000313" key="12">
    <source>
        <dbReference type="EMBL" id="CCD17743.1"/>
    </source>
</evidence>
<feature type="chain" id="PRO_5003394834" evidence="10">
    <location>
        <begin position="23"/>
        <end position="459"/>
    </location>
</feature>
<evidence type="ECO:0000256" key="3">
    <source>
        <dbReference type="ARBA" id="ARBA00022475"/>
    </source>
</evidence>
<feature type="signal peptide" evidence="10">
    <location>
        <begin position="1"/>
        <end position="22"/>
    </location>
</feature>
<evidence type="ECO:0000256" key="1">
    <source>
        <dbReference type="ARBA" id="ARBA00002523"/>
    </source>
</evidence>
<comment type="function">
    <text evidence="1">VSG forms a coat on the surface of the parasite. The trypanosome evades the immune response of the host by expressing a series of antigenically distinct VSGs from an estimated 1000 VSG genes.</text>
</comment>
<protein>
    <submittedName>
        <fullName evidence="12">Variant surface glycoprotein</fullName>
    </submittedName>
</protein>
<reference evidence="12 13" key="2">
    <citation type="journal article" date="2012" name="Proc. Natl. Acad. Sci. U.S.A.">
        <title>Antigenic diversity is generated by distinct evolutionary mechanisms in African trypanosome species.</title>
        <authorList>
            <person name="Jackson A.P."/>
            <person name="Berry A."/>
            <person name="Aslett M."/>
            <person name="Allison H.C."/>
            <person name="Burton P."/>
            <person name="Vavrova-Anderson J."/>
            <person name="Brown R."/>
            <person name="Browne H."/>
            <person name="Corton N."/>
            <person name="Hauser H."/>
            <person name="Gamble J."/>
            <person name="Gilderthorp R."/>
            <person name="Marcello L."/>
            <person name="McQuillan J."/>
            <person name="Otto T.D."/>
            <person name="Quail M.A."/>
            <person name="Sanders M.J."/>
            <person name="van Tonder A."/>
            <person name="Ginger M.L."/>
            <person name="Field M.C."/>
            <person name="Barry J.D."/>
            <person name="Hertz-Fowler C."/>
            <person name="Berriman M."/>
        </authorList>
    </citation>
    <scope>NUCLEOTIDE SEQUENCE [LARGE SCALE GENOMIC DNA]</scope>
    <source>
        <strain evidence="12 13">IL3000</strain>
    </source>
</reference>
<accession>F9WK81</accession>
<dbReference type="GO" id="GO:0098552">
    <property type="term" value="C:side of membrane"/>
    <property type="evidence" value="ECO:0007669"/>
    <property type="project" value="UniProtKB-KW"/>
</dbReference>
<organism evidence="12 13">
    <name type="scientific">Trypanosoma congolense (strain IL3000)</name>
    <dbReference type="NCBI Taxonomy" id="1068625"/>
    <lineage>
        <taxon>Eukaryota</taxon>
        <taxon>Discoba</taxon>
        <taxon>Euglenozoa</taxon>
        <taxon>Kinetoplastea</taxon>
        <taxon>Metakinetoplastina</taxon>
        <taxon>Trypanosomatida</taxon>
        <taxon>Trypanosomatidae</taxon>
        <taxon>Trypanosoma</taxon>
        <taxon>Nannomonas</taxon>
    </lineage>
</organism>
<proteinExistence type="predicted"/>
<evidence type="ECO:0000256" key="4">
    <source>
        <dbReference type="ARBA" id="ARBA00022622"/>
    </source>
</evidence>
<comment type="subcellular location">
    <subcellularLocation>
        <location evidence="2">Cell membrane</location>
        <topology evidence="2">Lipid-anchor</topology>
        <topology evidence="2">GPI-anchor</topology>
    </subcellularLocation>
</comment>
<keyword evidence="8" id="KW-0449">Lipoprotein</keyword>
<sequence length="459" mass="51674">MKVMVIGKFLLVALLFCIGASGSDHPSEEEFKLFCRILAETNDMLLEPDYVYDEDKDRNILREMQVLYNATTENMNEFRKTLWVTKDFFEAHPPPTDAGNRKNAHSEIGNLIDKGENIIQDSRKIAEEVNEKIKEAKLSVAKGLYGENVKEVPKIGENWTAAQSDAESIFVDKESAAQSCGNETAAAGKTLFNDFFCVCVGEEDLKAHAPCSAAFLSPESGNNNCCNKECCKSKPCYGDDYCRTENCCAKKDCCKCCGSWTQLRHEKWQNPPLSVAESIEKIMDECDRNKEENLMKNGLPALLKDFEEMIGKGEAKKDGNKIFGHSGRKKGNNGKSNEVTKCDGKKGVGTGNKDSNENLCVDYTKHIKGDKTYDIPWHKKFKEATEKMKEVKKIEERILKNRAALLLLKSQAWIAYSREKDDETSNLDDMNVSNLFDGARLPFSFSSLPYLFLYLFLTS</sequence>
<keyword evidence="3" id="KW-1003">Cell membrane</keyword>